<feature type="non-terminal residue" evidence="4">
    <location>
        <position position="1"/>
    </location>
</feature>
<organism evidence="4 5">
    <name type="scientific">Staurois parvus</name>
    <dbReference type="NCBI Taxonomy" id="386267"/>
    <lineage>
        <taxon>Eukaryota</taxon>
        <taxon>Metazoa</taxon>
        <taxon>Chordata</taxon>
        <taxon>Craniata</taxon>
        <taxon>Vertebrata</taxon>
        <taxon>Euteleostomi</taxon>
        <taxon>Amphibia</taxon>
        <taxon>Batrachia</taxon>
        <taxon>Anura</taxon>
        <taxon>Neobatrachia</taxon>
        <taxon>Ranoidea</taxon>
        <taxon>Ranidae</taxon>
        <taxon>Staurois</taxon>
    </lineage>
</organism>
<feature type="domain" description="Thrombospondin-like N-terminal" evidence="3">
    <location>
        <begin position="3"/>
        <end position="151"/>
    </location>
</feature>
<gene>
    <name evidence="4" type="ORF">SPARVUS_LOCUS16240107</name>
</gene>
<dbReference type="InterPro" id="IPR001791">
    <property type="entry name" value="Laminin_G"/>
</dbReference>
<dbReference type="SUPFAM" id="SSF49899">
    <property type="entry name" value="Concanavalin A-like lectins/glucanases"/>
    <property type="match status" value="1"/>
</dbReference>
<evidence type="ECO:0000256" key="1">
    <source>
        <dbReference type="ARBA" id="ARBA00022729"/>
    </source>
</evidence>
<accession>A0ABN9HKU8</accession>
<dbReference type="InterPro" id="IPR048287">
    <property type="entry name" value="TSPN-like_N"/>
</dbReference>
<dbReference type="Pfam" id="PF02210">
    <property type="entry name" value="Laminin_G_2"/>
    <property type="match status" value="1"/>
</dbReference>
<keyword evidence="2" id="KW-0677">Repeat</keyword>
<keyword evidence="5" id="KW-1185">Reference proteome</keyword>
<name>A0ABN9HKU8_9NEOB</name>
<evidence type="ECO:0000313" key="4">
    <source>
        <dbReference type="EMBL" id="CAI9622149.1"/>
    </source>
</evidence>
<proteinExistence type="predicted"/>
<keyword evidence="1" id="KW-0732">Signal</keyword>
<dbReference type="EMBL" id="CATNWA010021298">
    <property type="protein sequence ID" value="CAI9622149.1"/>
    <property type="molecule type" value="Genomic_DNA"/>
</dbReference>
<comment type="caution">
    <text evidence="4">The sequence shown here is derived from an EMBL/GenBank/DDBJ whole genome shotgun (WGS) entry which is preliminary data.</text>
</comment>
<protein>
    <recommendedName>
        <fullName evidence="3">Thrombospondin-like N-terminal domain-containing protein</fullName>
    </recommendedName>
</protein>
<dbReference type="SMART" id="SM00210">
    <property type="entry name" value="TSPN"/>
    <property type="match status" value="1"/>
</dbReference>
<evidence type="ECO:0000259" key="3">
    <source>
        <dbReference type="SMART" id="SM00210"/>
    </source>
</evidence>
<evidence type="ECO:0000313" key="5">
    <source>
        <dbReference type="Proteomes" id="UP001162483"/>
    </source>
</evidence>
<dbReference type="Gene3D" id="2.60.120.200">
    <property type="match status" value="1"/>
</dbReference>
<sequence>AGPVNVLRALDFHNTPEGVSKTVGFCTNRKASKGPDTAYKIQKNVQLSVPLKQLYPGGVFPKDFSILLTVKPKKGLQSFILSIYNADGTQQLGIEVGRSPVFLYEDQNRLPSPENYPIFSTVNVADGKWHRIAISVEKKTITMIVDCKKKI</sequence>
<dbReference type="Proteomes" id="UP001162483">
    <property type="component" value="Unassembled WGS sequence"/>
</dbReference>
<dbReference type="InterPro" id="IPR013320">
    <property type="entry name" value="ConA-like_dom_sf"/>
</dbReference>
<reference evidence="4" key="1">
    <citation type="submission" date="2023-05" db="EMBL/GenBank/DDBJ databases">
        <authorList>
            <person name="Stuckert A."/>
        </authorList>
    </citation>
    <scope>NUCLEOTIDE SEQUENCE</scope>
</reference>
<feature type="non-terminal residue" evidence="4">
    <location>
        <position position="151"/>
    </location>
</feature>
<evidence type="ECO:0000256" key="2">
    <source>
        <dbReference type="ARBA" id="ARBA00022737"/>
    </source>
</evidence>